<dbReference type="AlphaFoldDB" id="A0A8J2H8C4"/>
<accession>A0A8J2H8C4</accession>
<comment type="caution">
    <text evidence="1">The sequence shown here is derived from an EMBL/GenBank/DDBJ whole genome shotgun (WGS) entry which is preliminary data.</text>
</comment>
<proteinExistence type="predicted"/>
<dbReference type="Proteomes" id="UP000786811">
    <property type="component" value="Unassembled WGS sequence"/>
</dbReference>
<organism evidence="1 2">
    <name type="scientific">Cotesia congregata</name>
    <name type="common">Parasitoid wasp</name>
    <name type="synonym">Apanteles congregatus</name>
    <dbReference type="NCBI Taxonomy" id="51543"/>
    <lineage>
        <taxon>Eukaryota</taxon>
        <taxon>Metazoa</taxon>
        <taxon>Ecdysozoa</taxon>
        <taxon>Arthropoda</taxon>
        <taxon>Hexapoda</taxon>
        <taxon>Insecta</taxon>
        <taxon>Pterygota</taxon>
        <taxon>Neoptera</taxon>
        <taxon>Endopterygota</taxon>
        <taxon>Hymenoptera</taxon>
        <taxon>Apocrita</taxon>
        <taxon>Ichneumonoidea</taxon>
        <taxon>Braconidae</taxon>
        <taxon>Microgastrinae</taxon>
        <taxon>Cotesia</taxon>
    </lineage>
</organism>
<sequence length="140" mass="15976">MDKETCKTAVNILPGLKCTKKKYDSDFLLNNIYKTTIKEKCIFNKKQTLHAVENYSIDEMHDFREGVGNDDMIVTSKKSKFYTFPFTKLNDRLIPNVTIAKYTLHISEQSGSVINFSGIQPESKHTNLTLYVTVGKSRGD</sequence>
<keyword evidence="2" id="KW-1185">Reference proteome</keyword>
<name>A0A8J2H8C4_COTCN</name>
<evidence type="ECO:0000313" key="1">
    <source>
        <dbReference type="EMBL" id="CAG5084442.1"/>
    </source>
</evidence>
<evidence type="ECO:0000313" key="2">
    <source>
        <dbReference type="Proteomes" id="UP000786811"/>
    </source>
</evidence>
<reference evidence="1" key="1">
    <citation type="submission" date="2021-04" db="EMBL/GenBank/DDBJ databases">
        <authorList>
            <person name="Chebbi M.A.C M."/>
        </authorList>
    </citation>
    <scope>NUCLEOTIDE SEQUENCE</scope>
</reference>
<gene>
    <name evidence="1" type="ORF">HICCMSTLAB_LOCUS4105</name>
</gene>
<protein>
    <submittedName>
        <fullName evidence="1">Uncharacterized protein</fullName>
    </submittedName>
</protein>
<dbReference type="EMBL" id="CAJNRD030001118">
    <property type="protein sequence ID" value="CAG5084442.1"/>
    <property type="molecule type" value="Genomic_DNA"/>
</dbReference>